<dbReference type="SUPFAM" id="SSF103515">
    <property type="entry name" value="Autotransporter"/>
    <property type="match status" value="1"/>
</dbReference>
<sequence length="254" mass="27779">MPRPVLLPSLFLLLLGLLLPGSAAALGSRFIISTPPLDPPVAPTGEARYRVSGGLQQYSSSDADLTGLTLGVARRQALEDPFAFTLGGQFDYVSGTARIQTADDDLTLWRTTLYAIGEYRHRFTPVLGAVLFAGPKVGYGEYEMDYRPVATLPEEHVDGREETYGYLVGVRAPVKAGGDLRLTPFLSYEALDARARERRTAGGNPTLDRTYEITQYGVELRFVSTGLTLGAIVQHWTDGTADTTYTLYQVGYQF</sequence>
<evidence type="ECO:0000313" key="1">
    <source>
        <dbReference type="EMBL" id="SCY63343.1"/>
    </source>
</evidence>
<dbReference type="RefSeq" id="WP_054965464.1">
    <property type="nucleotide sequence ID" value="NZ_FMUN01000009.1"/>
</dbReference>
<protein>
    <submittedName>
        <fullName evidence="1">Uncharacterized protein</fullName>
    </submittedName>
</protein>
<evidence type="ECO:0000313" key="2">
    <source>
        <dbReference type="Proteomes" id="UP000183104"/>
    </source>
</evidence>
<dbReference type="AlphaFoldDB" id="A0A0P9GLT6"/>
<dbReference type="InterPro" id="IPR036709">
    <property type="entry name" value="Autotransporte_beta_dom_sf"/>
</dbReference>
<dbReference type="Proteomes" id="UP000183104">
    <property type="component" value="Unassembled WGS sequence"/>
</dbReference>
<proteinExistence type="predicted"/>
<name>A0A0P9GLT6_9GAMM</name>
<accession>A0A0P9GLT6</accession>
<gene>
    <name evidence="1" type="ORF">SAMN05661077_2758</name>
</gene>
<dbReference type="EMBL" id="FMUN01000009">
    <property type="protein sequence ID" value="SCY63343.1"/>
    <property type="molecule type" value="Genomic_DNA"/>
</dbReference>
<keyword evidence="2" id="KW-1185">Reference proteome</keyword>
<dbReference type="STRING" id="381306.AN478_04745"/>
<reference evidence="2" key="1">
    <citation type="submission" date="2016-10" db="EMBL/GenBank/DDBJ databases">
        <authorList>
            <person name="Varghese N."/>
        </authorList>
    </citation>
    <scope>NUCLEOTIDE SEQUENCE [LARGE SCALE GENOMIC DNA]</scope>
    <source>
        <strain evidence="2">HL 19</strain>
    </source>
</reference>
<organism evidence="1 2">
    <name type="scientific">Thiohalorhabdus denitrificans</name>
    <dbReference type="NCBI Taxonomy" id="381306"/>
    <lineage>
        <taxon>Bacteria</taxon>
        <taxon>Pseudomonadati</taxon>
        <taxon>Pseudomonadota</taxon>
        <taxon>Gammaproteobacteria</taxon>
        <taxon>Thiohalorhabdales</taxon>
        <taxon>Thiohalorhabdaceae</taxon>
        <taxon>Thiohalorhabdus</taxon>
    </lineage>
</organism>